<dbReference type="InterPro" id="IPR002067">
    <property type="entry name" value="MCP"/>
</dbReference>
<dbReference type="GO" id="GO:0005743">
    <property type="term" value="C:mitochondrial inner membrane"/>
    <property type="evidence" value="ECO:0007669"/>
    <property type="project" value="UniProtKB-SubCell"/>
</dbReference>
<evidence type="ECO:0000256" key="8">
    <source>
        <dbReference type="ARBA" id="ARBA00023128"/>
    </source>
</evidence>
<organism evidence="12 13">
    <name type="scientific">Malassezia obtusa</name>
    <dbReference type="NCBI Taxonomy" id="76774"/>
    <lineage>
        <taxon>Eukaryota</taxon>
        <taxon>Fungi</taxon>
        <taxon>Dikarya</taxon>
        <taxon>Basidiomycota</taxon>
        <taxon>Ustilaginomycotina</taxon>
        <taxon>Malasseziomycetes</taxon>
        <taxon>Malasseziales</taxon>
        <taxon>Malasseziaceae</taxon>
        <taxon>Malassezia</taxon>
    </lineage>
</organism>
<feature type="repeat" description="Solcar" evidence="10">
    <location>
        <begin position="167"/>
        <end position="264"/>
    </location>
</feature>
<keyword evidence="13" id="KW-1185">Reference proteome</keyword>
<comment type="subcellular location">
    <subcellularLocation>
        <location evidence="1">Mitochondrion inner membrane</location>
        <topology evidence="1">Multi-pass membrane protein</topology>
    </subcellularLocation>
</comment>
<dbReference type="AlphaFoldDB" id="A0AAF0IT68"/>
<evidence type="ECO:0000256" key="1">
    <source>
        <dbReference type="ARBA" id="ARBA00004448"/>
    </source>
</evidence>
<feature type="repeat" description="Solcar" evidence="10">
    <location>
        <begin position="65"/>
        <end position="151"/>
    </location>
</feature>
<proteinExistence type="inferred from homology"/>
<dbReference type="Pfam" id="PF00153">
    <property type="entry name" value="Mito_carr"/>
    <property type="match status" value="2"/>
</dbReference>
<dbReference type="PRINTS" id="PR00926">
    <property type="entry name" value="MITOCARRIER"/>
</dbReference>
<evidence type="ECO:0000313" key="13">
    <source>
        <dbReference type="Proteomes" id="UP001214603"/>
    </source>
</evidence>
<name>A0AAF0IT68_9BASI</name>
<evidence type="ECO:0000256" key="7">
    <source>
        <dbReference type="ARBA" id="ARBA00022989"/>
    </source>
</evidence>
<dbReference type="SUPFAM" id="SSF103506">
    <property type="entry name" value="Mitochondrial carrier"/>
    <property type="match status" value="1"/>
</dbReference>
<evidence type="ECO:0000256" key="3">
    <source>
        <dbReference type="ARBA" id="ARBA00022448"/>
    </source>
</evidence>
<dbReference type="Gene3D" id="1.50.40.10">
    <property type="entry name" value="Mitochondrial carrier domain"/>
    <property type="match status" value="1"/>
</dbReference>
<evidence type="ECO:0000256" key="2">
    <source>
        <dbReference type="ARBA" id="ARBA00006375"/>
    </source>
</evidence>
<reference evidence="12" key="1">
    <citation type="submission" date="2023-03" db="EMBL/GenBank/DDBJ databases">
        <title>Mating type loci evolution in Malassezia.</title>
        <authorList>
            <person name="Coelho M.A."/>
        </authorList>
    </citation>
    <scope>NUCLEOTIDE SEQUENCE</scope>
    <source>
        <strain evidence="12">CBS 7876</strain>
    </source>
</reference>
<dbReference type="InterPro" id="IPR023395">
    <property type="entry name" value="MCP_dom_sf"/>
</dbReference>
<keyword evidence="6" id="KW-0999">Mitochondrion inner membrane</keyword>
<dbReference type="GO" id="GO:1990542">
    <property type="term" value="P:mitochondrial transmembrane transport"/>
    <property type="evidence" value="ECO:0007669"/>
    <property type="project" value="InterPro"/>
</dbReference>
<keyword evidence="5" id="KW-0677">Repeat</keyword>
<evidence type="ECO:0000256" key="11">
    <source>
        <dbReference type="RuleBase" id="RU000488"/>
    </source>
</evidence>
<keyword evidence="4 10" id="KW-0812">Transmembrane</keyword>
<keyword evidence="3 11" id="KW-0813">Transport</keyword>
<dbReference type="EMBL" id="CP119935">
    <property type="protein sequence ID" value="WFD02899.1"/>
    <property type="molecule type" value="Genomic_DNA"/>
</dbReference>
<keyword evidence="8" id="KW-0496">Mitochondrion</keyword>
<protein>
    <submittedName>
        <fullName evidence="12">Carrier protein, mitochondrial</fullName>
    </submittedName>
</protein>
<gene>
    <name evidence="12" type="primary">MTM1</name>
    <name evidence="12" type="ORF">MOBT1_001587</name>
</gene>
<dbReference type="PROSITE" id="PS50920">
    <property type="entry name" value="SOLCAR"/>
    <property type="match status" value="2"/>
</dbReference>
<keyword evidence="7" id="KW-1133">Transmembrane helix</keyword>
<sequence>MTVPSQVTYMTCYDVFRRMLLSLETPPIKVVPCMFEENEVCVPELPPGMPIDFEEAPVSSSFQMPLLGASLVSGALSRSVSATLVTPLELLRTRLQASHGRSSFTSVLEPLYREVQYHGVGVLWRGLSATLWRDVPFSAIYFTGYEAGKYMFTGAGLGESQTSTFWHEFGISFGVGATSGSIAAFMTHPFDLVKTRLQAESQSTGNQRAMGLNAPSTSSMFHTLQRILATEGTPGLFRGLAPRLAKVAPSCGIMIGSFEVVGRWLARMHHT</sequence>
<keyword evidence="9 10" id="KW-0472">Membrane</keyword>
<evidence type="ECO:0000256" key="10">
    <source>
        <dbReference type="PROSITE-ProRule" id="PRU00282"/>
    </source>
</evidence>
<dbReference type="Proteomes" id="UP001214603">
    <property type="component" value="Chromosome 2"/>
</dbReference>
<dbReference type="PANTHER" id="PTHR45760:SF2">
    <property type="entry name" value="FI19922P1-RELATED"/>
    <property type="match status" value="1"/>
</dbReference>
<evidence type="ECO:0000256" key="5">
    <source>
        <dbReference type="ARBA" id="ARBA00022737"/>
    </source>
</evidence>
<dbReference type="InterPro" id="IPR018108">
    <property type="entry name" value="MCP_transmembrane"/>
</dbReference>
<dbReference type="PANTHER" id="PTHR45760">
    <property type="entry name" value="FI19922P1-RELATED"/>
    <property type="match status" value="1"/>
</dbReference>
<evidence type="ECO:0000313" key="12">
    <source>
        <dbReference type="EMBL" id="WFD02899.1"/>
    </source>
</evidence>
<evidence type="ECO:0000256" key="9">
    <source>
        <dbReference type="ARBA" id="ARBA00023136"/>
    </source>
</evidence>
<dbReference type="InterPro" id="IPR045315">
    <property type="entry name" value="Mtm1-like"/>
</dbReference>
<accession>A0AAF0IT68</accession>
<comment type="similarity">
    <text evidence="2 11">Belongs to the mitochondrial carrier (TC 2.A.29) family.</text>
</comment>
<evidence type="ECO:0000256" key="4">
    <source>
        <dbReference type="ARBA" id="ARBA00022692"/>
    </source>
</evidence>
<evidence type="ECO:0000256" key="6">
    <source>
        <dbReference type="ARBA" id="ARBA00022792"/>
    </source>
</evidence>